<dbReference type="AlphaFoldDB" id="A0AAV6UC25"/>
<accession>A0AAV6UC25</accession>
<keyword evidence="3" id="KW-0964">Secreted</keyword>
<dbReference type="SMART" id="SM00737">
    <property type="entry name" value="ML"/>
    <property type="match status" value="1"/>
</dbReference>
<evidence type="ECO:0000313" key="7">
    <source>
        <dbReference type="Proteomes" id="UP000827092"/>
    </source>
</evidence>
<keyword evidence="4" id="KW-0732">Signal</keyword>
<organism evidence="6 7">
    <name type="scientific">Oedothorax gibbosus</name>
    <dbReference type="NCBI Taxonomy" id="931172"/>
    <lineage>
        <taxon>Eukaryota</taxon>
        <taxon>Metazoa</taxon>
        <taxon>Ecdysozoa</taxon>
        <taxon>Arthropoda</taxon>
        <taxon>Chelicerata</taxon>
        <taxon>Arachnida</taxon>
        <taxon>Araneae</taxon>
        <taxon>Araneomorphae</taxon>
        <taxon>Entelegynae</taxon>
        <taxon>Araneoidea</taxon>
        <taxon>Linyphiidae</taxon>
        <taxon>Erigoninae</taxon>
        <taxon>Oedothorax</taxon>
    </lineage>
</organism>
<keyword evidence="7" id="KW-1185">Reference proteome</keyword>
<gene>
    <name evidence="6" type="ORF">JTE90_007792</name>
</gene>
<dbReference type="InterPro" id="IPR003172">
    <property type="entry name" value="ML_dom"/>
</dbReference>
<dbReference type="EMBL" id="JAFNEN010000489">
    <property type="protein sequence ID" value="KAG8181912.1"/>
    <property type="molecule type" value="Genomic_DNA"/>
</dbReference>
<dbReference type="SUPFAM" id="SSF81296">
    <property type="entry name" value="E set domains"/>
    <property type="match status" value="1"/>
</dbReference>
<evidence type="ECO:0000313" key="6">
    <source>
        <dbReference type="EMBL" id="KAG8181912.1"/>
    </source>
</evidence>
<proteinExistence type="inferred from homology"/>
<feature type="chain" id="PRO_5043608169" description="MD-2-related lipid-recognition domain-containing protein" evidence="4">
    <location>
        <begin position="19"/>
        <end position="156"/>
    </location>
</feature>
<comment type="similarity">
    <text evidence="2">Belongs to the NPC2 family.</text>
</comment>
<name>A0AAV6UC25_9ARAC</name>
<evidence type="ECO:0000256" key="4">
    <source>
        <dbReference type="SAM" id="SignalP"/>
    </source>
</evidence>
<evidence type="ECO:0000259" key="5">
    <source>
        <dbReference type="SMART" id="SM00737"/>
    </source>
</evidence>
<evidence type="ECO:0000256" key="2">
    <source>
        <dbReference type="ARBA" id="ARBA00006370"/>
    </source>
</evidence>
<dbReference type="Proteomes" id="UP000827092">
    <property type="component" value="Unassembled WGS sequence"/>
</dbReference>
<sequence>MTSFIAFVILTCIAISGATKFEDCGEFTVEGVKSVEISGCPENLDSCILEGSPNKTVAIEFELDSPAEMVTVLKHDSDWSRRFDVAYQANTDACVDSGLTCPLAAGQSYTYTTSFVINYKLNDIDNNRLRFRWILLNQDEYEILCVRIPNKLKKVQ</sequence>
<evidence type="ECO:0000256" key="1">
    <source>
        <dbReference type="ARBA" id="ARBA00004613"/>
    </source>
</evidence>
<reference evidence="6 7" key="1">
    <citation type="journal article" date="2022" name="Nat. Ecol. Evol.">
        <title>A masculinizing supergene underlies an exaggerated male reproductive morph in a spider.</title>
        <authorList>
            <person name="Hendrickx F."/>
            <person name="De Corte Z."/>
            <person name="Sonet G."/>
            <person name="Van Belleghem S.M."/>
            <person name="Kostlbacher S."/>
            <person name="Vangestel C."/>
        </authorList>
    </citation>
    <scope>NUCLEOTIDE SEQUENCE [LARGE SCALE GENOMIC DNA]</scope>
    <source>
        <strain evidence="6">W744_W776</strain>
    </source>
</reference>
<protein>
    <recommendedName>
        <fullName evidence="5">MD-2-related lipid-recognition domain-containing protein</fullName>
    </recommendedName>
</protein>
<feature type="signal peptide" evidence="4">
    <location>
        <begin position="1"/>
        <end position="18"/>
    </location>
</feature>
<dbReference type="FunFam" id="2.60.40.770:FF:000001">
    <property type="entry name" value="NPC intracellular cholesterol transporter 2"/>
    <property type="match status" value="1"/>
</dbReference>
<dbReference type="InterPro" id="IPR014756">
    <property type="entry name" value="Ig_E-set"/>
</dbReference>
<dbReference type="Pfam" id="PF02221">
    <property type="entry name" value="E1_DerP2_DerF2"/>
    <property type="match status" value="1"/>
</dbReference>
<comment type="subcellular location">
    <subcellularLocation>
        <location evidence="1">Secreted</location>
    </subcellularLocation>
</comment>
<dbReference type="GO" id="GO:0005576">
    <property type="term" value="C:extracellular region"/>
    <property type="evidence" value="ECO:0007669"/>
    <property type="project" value="UniProtKB-SubCell"/>
</dbReference>
<dbReference type="Gene3D" id="2.60.40.770">
    <property type="match status" value="1"/>
</dbReference>
<feature type="domain" description="MD-2-related lipid-recognition" evidence="5">
    <location>
        <begin position="21"/>
        <end position="150"/>
    </location>
</feature>
<comment type="caution">
    <text evidence="6">The sequence shown here is derived from an EMBL/GenBank/DDBJ whole genome shotgun (WGS) entry which is preliminary data.</text>
</comment>
<evidence type="ECO:0000256" key="3">
    <source>
        <dbReference type="ARBA" id="ARBA00022525"/>
    </source>
</evidence>